<organism evidence="1 2">
    <name type="scientific">Botryobasidium botryosum (strain FD-172 SS1)</name>
    <dbReference type="NCBI Taxonomy" id="930990"/>
    <lineage>
        <taxon>Eukaryota</taxon>
        <taxon>Fungi</taxon>
        <taxon>Dikarya</taxon>
        <taxon>Basidiomycota</taxon>
        <taxon>Agaricomycotina</taxon>
        <taxon>Agaricomycetes</taxon>
        <taxon>Cantharellales</taxon>
        <taxon>Botryobasidiaceae</taxon>
        <taxon>Botryobasidium</taxon>
    </lineage>
</organism>
<feature type="non-terminal residue" evidence="1">
    <location>
        <position position="1"/>
    </location>
</feature>
<dbReference type="HOGENOM" id="CLU_187301_0_0_1"/>
<evidence type="ECO:0000313" key="1">
    <source>
        <dbReference type="EMBL" id="KDQ12925.1"/>
    </source>
</evidence>
<evidence type="ECO:0000313" key="2">
    <source>
        <dbReference type="Proteomes" id="UP000027195"/>
    </source>
</evidence>
<accession>A0A067ME07</accession>
<keyword evidence="2" id="KW-1185">Reference proteome</keyword>
<dbReference type="EMBL" id="KL198047">
    <property type="protein sequence ID" value="KDQ12925.1"/>
    <property type="molecule type" value="Genomic_DNA"/>
</dbReference>
<proteinExistence type="predicted"/>
<dbReference type="InParanoid" id="A0A067ME07"/>
<protein>
    <submittedName>
        <fullName evidence="1">Uncharacterized protein</fullName>
    </submittedName>
</protein>
<dbReference type="OrthoDB" id="2790258at2759"/>
<name>A0A067ME07_BOTB1</name>
<gene>
    <name evidence="1" type="ORF">BOTBODRAFT_112281</name>
</gene>
<dbReference type="AlphaFoldDB" id="A0A067ME07"/>
<sequence length="72" mass="8160">ILMSNLIVRVRSLVTACRASGQRRANFRQTIIEGNNNGLFALDVLQLLRDVDTRWSSLFLMVDRVLELSPVS</sequence>
<reference evidence="2" key="1">
    <citation type="journal article" date="2014" name="Proc. Natl. Acad. Sci. U.S.A.">
        <title>Extensive sampling of basidiomycete genomes demonstrates inadequacy of the white-rot/brown-rot paradigm for wood decay fungi.</title>
        <authorList>
            <person name="Riley R."/>
            <person name="Salamov A.A."/>
            <person name="Brown D.W."/>
            <person name="Nagy L.G."/>
            <person name="Floudas D."/>
            <person name="Held B.W."/>
            <person name="Levasseur A."/>
            <person name="Lombard V."/>
            <person name="Morin E."/>
            <person name="Otillar R."/>
            <person name="Lindquist E.A."/>
            <person name="Sun H."/>
            <person name="LaButti K.M."/>
            <person name="Schmutz J."/>
            <person name="Jabbour D."/>
            <person name="Luo H."/>
            <person name="Baker S.E."/>
            <person name="Pisabarro A.G."/>
            <person name="Walton J.D."/>
            <person name="Blanchette R.A."/>
            <person name="Henrissat B."/>
            <person name="Martin F."/>
            <person name="Cullen D."/>
            <person name="Hibbett D.S."/>
            <person name="Grigoriev I.V."/>
        </authorList>
    </citation>
    <scope>NUCLEOTIDE SEQUENCE [LARGE SCALE GENOMIC DNA]</scope>
    <source>
        <strain evidence="2">FD-172 SS1</strain>
    </source>
</reference>
<dbReference type="Proteomes" id="UP000027195">
    <property type="component" value="Unassembled WGS sequence"/>
</dbReference>